<proteinExistence type="inferred from homology"/>
<dbReference type="PANTHER" id="PTHR33383">
    <property type="entry name" value="MEMBRANE PROTEIN INSERTION EFFICIENCY FACTOR-RELATED"/>
    <property type="match status" value="1"/>
</dbReference>
<evidence type="ECO:0000313" key="2">
    <source>
        <dbReference type="EMBL" id="QBI20002.1"/>
    </source>
</evidence>
<dbReference type="AlphaFoldDB" id="A0A411YFX6"/>
<comment type="function">
    <text evidence="1">Could be involved in insertion of integral membrane proteins into the membrane.</text>
</comment>
<dbReference type="OrthoDB" id="9801753at2"/>
<organism evidence="2 3">
    <name type="scientific">Egibacter rhizosphaerae</name>
    <dbReference type="NCBI Taxonomy" id="1670831"/>
    <lineage>
        <taxon>Bacteria</taxon>
        <taxon>Bacillati</taxon>
        <taxon>Actinomycetota</taxon>
        <taxon>Nitriliruptoria</taxon>
        <taxon>Egibacterales</taxon>
        <taxon>Egibacteraceae</taxon>
        <taxon>Egibacter</taxon>
    </lineage>
</organism>
<comment type="similarity">
    <text evidence="1">Belongs to the UPF0161 family.</text>
</comment>
<protein>
    <recommendedName>
        <fullName evidence="1">Putative membrane protein insertion efficiency factor</fullName>
    </recommendedName>
</protein>
<keyword evidence="3" id="KW-1185">Reference proteome</keyword>
<dbReference type="Pfam" id="PF01809">
    <property type="entry name" value="YidD"/>
    <property type="match status" value="1"/>
</dbReference>
<evidence type="ECO:0000256" key="1">
    <source>
        <dbReference type="HAMAP-Rule" id="MF_00386"/>
    </source>
</evidence>
<dbReference type="SMART" id="SM01234">
    <property type="entry name" value="Haemolytic"/>
    <property type="match status" value="1"/>
</dbReference>
<dbReference type="KEGG" id="erz:ER308_10825"/>
<evidence type="ECO:0000313" key="3">
    <source>
        <dbReference type="Proteomes" id="UP000291469"/>
    </source>
</evidence>
<keyword evidence="1" id="KW-0472">Membrane</keyword>
<dbReference type="RefSeq" id="WP_131154999.1">
    <property type="nucleotide sequence ID" value="NZ_CP036402.1"/>
</dbReference>
<reference evidence="2 3" key="1">
    <citation type="submission" date="2019-01" db="EMBL/GenBank/DDBJ databases">
        <title>Egibacter rhizosphaerae EGI 80759T.</title>
        <authorList>
            <person name="Chen D.-D."/>
            <person name="Tian Y."/>
            <person name="Jiao J.-Y."/>
            <person name="Zhang X.-T."/>
            <person name="Zhang Y.-G."/>
            <person name="Zhang Y."/>
            <person name="Xiao M."/>
            <person name="Shu W.-S."/>
            <person name="Li W.-J."/>
        </authorList>
    </citation>
    <scope>NUCLEOTIDE SEQUENCE [LARGE SCALE GENOMIC DNA]</scope>
    <source>
        <strain evidence="2 3">EGI 80759</strain>
    </source>
</reference>
<sequence>MAHQTIDELGRPRPSAPARVLRGVVRVYQLIPRGMPRCRFAPTCSDYAMEALATHGARRGSSLVARRLARCHPFHPGGIDHVPPRR</sequence>
<dbReference type="NCBIfam" id="TIGR00278">
    <property type="entry name" value="membrane protein insertion efficiency factor YidD"/>
    <property type="match status" value="1"/>
</dbReference>
<accession>A0A411YFX6</accession>
<keyword evidence="1" id="KW-1003">Cell membrane</keyword>
<dbReference type="PANTHER" id="PTHR33383:SF1">
    <property type="entry name" value="MEMBRANE PROTEIN INSERTION EFFICIENCY FACTOR-RELATED"/>
    <property type="match status" value="1"/>
</dbReference>
<gene>
    <name evidence="2" type="primary">yidD</name>
    <name evidence="2" type="ORF">ER308_10825</name>
</gene>
<dbReference type="GO" id="GO:0005886">
    <property type="term" value="C:plasma membrane"/>
    <property type="evidence" value="ECO:0007669"/>
    <property type="project" value="UniProtKB-SubCell"/>
</dbReference>
<dbReference type="HAMAP" id="MF_00386">
    <property type="entry name" value="UPF0161_YidD"/>
    <property type="match status" value="1"/>
</dbReference>
<dbReference type="InterPro" id="IPR002696">
    <property type="entry name" value="Membr_insert_effic_factor_YidD"/>
</dbReference>
<dbReference type="EMBL" id="CP036402">
    <property type="protein sequence ID" value="QBI20002.1"/>
    <property type="molecule type" value="Genomic_DNA"/>
</dbReference>
<dbReference type="Proteomes" id="UP000291469">
    <property type="component" value="Chromosome"/>
</dbReference>
<comment type="subcellular location">
    <subcellularLocation>
        <location evidence="1">Cell membrane</location>
        <topology evidence="1">Peripheral membrane protein</topology>
        <orientation evidence="1">Cytoplasmic side</orientation>
    </subcellularLocation>
</comment>
<name>A0A411YFX6_9ACTN</name>